<dbReference type="Pfam" id="PF13041">
    <property type="entry name" value="PPR_2"/>
    <property type="match status" value="5"/>
</dbReference>
<gene>
    <name evidence="3" type="ORF">KP509_19G052100</name>
</gene>
<accession>A0A8T2SPI5</accession>
<dbReference type="InterPro" id="IPR046960">
    <property type="entry name" value="PPR_At4g14850-like_plant"/>
</dbReference>
<keyword evidence="1" id="KW-0677">Repeat</keyword>
<dbReference type="PANTHER" id="PTHR47926">
    <property type="entry name" value="PENTATRICOPEPTIDE REPEAT-CONTAINING PROTEIN"/>
    <property type="match status" value="1"/>
</dbReference>
<proteinExistence type="predicted"/>
<evidence type="ECO:0000256" key="2">
    <source>
        <dbReference type="PROSITE-ProRule" id="PRU00708"/>
    </source>
</evidence>
<feature type="repeat" description="PPR" evidence="2">
    <location>
        <begin position="643"/>
        <end position="677"/>
    </location>
</feature>
<dbReference type="InterPro" id="IPR011990">
    <property type="entry name" value="TPR-like_helical_dom_sf"/>
</dbReference>
<dbReference type="FunFam" id="1.25.40.10:FF:000158">
    <property type="entry name" value="pentatricopeptide repeat-containing protein At2g33680"/>
    <property type="match status" value="1"/>
</dbReference>
<sequence length="1038" mass="114240">MASRALQTLCARGELAGAMELLASVQAPLPPNTYLSLLKACKRGRIGSISYARQVHAHIQQHQVPLSGILGDYLVVTFSTCGAIDEAASMHSELLHRSVYSYTSLISGYTEHGRTRDALDCFEKMVKEHVDPNECTFLSALKACAMEGDLNQGRILHAYVCMKGLLSNVKPGNAVLNMYTNCGALLDAEQVFSTMEQRDVLSWDMILSLFVDEGKAEKAVDWYMRMKSDVIKPSSCTFVVMFKACEIIADLNWGQILHDDAYVQGCVSNTMVASSMLNMYGKLNALGVAENVFVELPHSDVVIWNTMLSIYVRQGLGNEALLLFRQMQDEDVEPTHRTYIVVLRALSILAEQEDVVKGGWYEIGQAVHADACKKGFLAINFLHNTLMNMYRKCRAIVDMEHVFASLVHRDRISWNTMLSGYTEVGQGSMALRLLPKMDKEGIIPDQTTFAVSLQAVAVEEDRTAVSVIGHYHKQALEIGHALHGDACRFSLDSDVVVSTALLTLYGKCGSISEAEHVFFHAPIEDNTPIWNAMISVYIESGVEGKALQLYTQMQREGCSVDEITLILVLQACGMFADKEYFFSDQSLTNRQASHTIGQALHADILKGDFSSDVSVGNTLINFYGKCGALLEAENVFCSLSYYTVASWNAMISAYAEQDEFKKALLLYAQMRRQAVRPDALTFICTLQACSALAEKVIILDDAQTVQKSAFEIGQALYSDCEAEGFSSQNLINSSFLRLYGKCGAIMEAEQVFRDLDPVERIFSESMSTWNLFLSIYAENGCGLECVQLYRLVQKLGISISFTSVLRLLQACNLMGNLVLCQELHFLSVSSSIDGANNVIGTLIHAYGGCASMIDAESLLKTLVMPDAIACGACISGYAGVGDSIGSMHIFDGLQLMNVQPSSSTFVSILAACTQSGLLSGSLCFESMVRDFGLIPEVKHYCCLVDLYGRAGDLRRVQNMLEKEIVHNSLITWLSLLGAAHTHSNSVMAKQAYDHAMTLEPNQVAAYVLMSNICADSRLQSILNTGQEEEYMSMNVYGL</sequence>
<keyword evidence="4" id="KW-1185">Reference proteome</keyword>
<dbReference type="AlphaFoldDB" id="A0A8T2SPI5"/>
<dbReference type="NCBIfam" id="TIGR00756">
    <property type="entry name" value="PPR"/>
    <property type="match status" value="5"/>
</dbReference>
<feature type="repeat" description="PPR" evidence="2">
    <location>
        <begin position="98"/>
        <end position="132"/>
    </location>
</feature>
<dbReference type="Gene3D" id="1.25.40.10">
    <property type="entry name" value="Tetratricopeptide repeat domain"/>
    <property type="match status" value="9"/>
</dbReference>
<dbReference type="PROSITE" id="PS51375">
    <property type="entry name" value="PPR"/>
    <property type="match status" value="6"/>
</dbReference>
<dbReference type="Proteomes" id="UP000825935">
    <property type="component" value="Chromosome 19"/>
</dbReference>
<dbReference type="Pfam" id="PF01535">
    <property type="entry name" value="PPR"/>
    <property type="match status" value="3"/>
</dbReference>
<dbReference type="GO" id="GO:0009451">
    <property type="term" value="P:RNA modification"/>
    <property type="evidence" value="ECO:0007669"/>
    <property type="project" value="InterPro"/>
</dbReference>
<dbReference type="InterPro" id="IPR002885">
    <property type="entry name" value="PPR_rpt"/>
</dbReference>
<evidence type="ECO:0000313" key="4">
    <source>
        <dbReference type="Proteomes" id="UP000825935"/>
    </source>
</evidence>
<reference evidence="3" key="1">
    <citation type="submission" date="2021-08" db="EMBL/GenBank/DDBJ databases">
        <title>WGS assembly of Ceratopteris richardii.</title>
        <authorList>
            <person name="Marchant D.B."/>
            <person name="Chen G."/>
            <person name="Jenkins J."/>
            <person name="Shu S."/>
            <person name="Leebens-Mack J."/>
            <person name="Grimwood J."/>
            <person name="Schmutz J."/>
            <person name="Soltis P."/>
            <person name="Soltis D."/>
            <person name="Chen Z.-H."/>
        </authorList>
    </citation>
    <scope>NUCLEOTIDE SEQUENCE</scope>
    <source>
        <strain evidence="3">Whitten #5841</strain>
        <tissue evidence="3">Leaf</tissue>
    </source>
</reference>
<organism evidence="3 4">
    <name type="scientific">Ceratopteris richardii</name>
    <name type="common">Triangle waterfern</name>
    <dbReference type="NCBI Taxonomy" id="49495"/>
    <lineage>
        <taxon>Eukaryota</taxon>
        <taxon>Viridiplantae</taxon>
        <taxon>Streptophyta</taxon>
        <taxon>Embryophyta</taxon>
        <taxon>Tracheophyta</taxon>
        <taxon>Polypodiopsida</taxon>
        <taxon>Polypodiidae</taxon>
        <taxon>Polypodiales</taxon>
        <taxon>Pteridineae</taxon>
        <taxon>Pteridaceae</taxon>
        <taxon>Parkerioideae</taxon>
        <taxon>Ceratopteris</taxon>
    </lineage>
</organism>
<protein>
    <recommendedName>
        <fullName evidence="5">Pentatricopeptide repeat-containing protein</fullName>
    </recommendedName>
</protein>
<feature type="repeat" description="PPR" evidence="2">
    <location>
        <begin position="410"/>
        <end position="444"/>
    </location>
</feature>
<evidence type="ECO:0000313" key="3">
    <source>
        <dbReference type="EMBL" id="KAH7352568.1"/>
    </source>
</evidence>
<evidence type="ECO:0000256" key="1">
    <source>
        <dbReference type="ARBA" id="ARBA00022737"/>
    </source>
</evidence>
<dbReference type="OrthoDB" id="1890364at2759"/>
<feature type="repeat" description="PPR" evidence="2">
    <location>
        <begin position="199"/>
        <end position="233"/>
    </location>
</feature>
<dbReference type="GO" id="GO:0048731">
    <property type="term" value="P:system development"/>
    <property type="evidence" value="ECO:0007669"/>
    <property type="project" value="UniProtKB-ARBA"/>
</dbReference>
<evidence type="ECO:0008006" key="5">
    <source>
        <dbReference type="Google" id="ProtNLM"/>
    </source>
</evidence>
<dbReference type="FunFam" id="1.25.40.10:FF:000073">
    <property type="entry name" value="Pentatricopeptide repeat-containing protein chloroplastic"/>
    <property type="match status" value="1"/>
</dbReference>
<feature type="repeat" description="PPR" evidence="2">
    <location>
        <begin position="526"/>
        <end position="560"/>
    </location>
</feature>
<dbReference type="GO" id="GO:0003723">
    <property type="term" value="F:RNA binding"/>
    <property type="evidence" value="ECO:0007669"/>
    <property type="project" value="InterPro"/>
</dbReference>
<comment type="caution">
    <text evidence="3">The sequence shown here is derived from an EMBL/GenBank/DDBJ whole genome shotgun (WGS) entry which is preliminary data.</text>
</comment>
<dbReference type="EMBL" id="CM035424">
    <property type="protein sequence ID" value="KAH7352568.1"/>
    <property type="molecule type" value="Genomic_DNA"/>
</dbReference>
<feature type="repeat" description="PPR" evidence="2">
    <location>
        <begin position="300"/>
        <end position="334"/>
    </location>
</feature>
<name>A0A8T2SPI5_CERRI</name>